<protein>
    <recommendedName>
        <fullName evidence="4 13">Tetraacyldisaccharide 4'-kinase</fullName>
        <ecNumber evidence="3 13">2.7.1.130</ecNumber>
    </recommendedName>
    <alternativeName>
        <fullName evidence="12 13">Lipid A 4'-kinase</fullName>
    </alternativeName>
</protein>
<dbReference type="EC" id="2.7.1.130" evidence="3 13"/>
<comment type="caution">
    <text evidence="14">The sequence shown here is derived from an EMBL/GenBank/DDBJ whole genome shotgun (WGS) entry which is preliminary data.</text>
</comment>
<dbReference type="GO" id="GO:0009244">
    <property type="term" value="P:lipopolysaccharide core region biosynthetic process"/>
    <property type="evidence" value="ECO:0007669"/>
    <property type="project" value="TreeGrafter"/>
</dbReference>
<gene>
    <name evidence="13" type="primary">lpxK</name>
    <name evidence="14" type="ORF">BGO89_13105</name>
</gene>
<keyword evidence="7 13" id="KW-0808">Transferase</keyword>
<keyword evidence="8 13" id="KW-0547">Nucleotide-binding</keyword>
<evidence type="ECO:0000256" key="4">
    <source>
        <dbReference type="ARBA" id="ARBA00016436"/>
    </source>
</evidence>
<dbReference type="STRING" id="1895771.BGO89_13105"/>
<dbReference type="PANTHER" id="PTHR42724:SF1">
    <property type="entry name" value="TETRAACYLDISACCHARIDE 4'-KINASE, MITOCHONDRIAL-RELATED"/>
    <property type="match status" value="1"/>
</dbReference>
<evidence type="ECO:0000256" key="11">
    <source>
        <dbReference type="ARBA" id="ARBA00023098"/>
    </source>
</evidence>
<dbReference type="Proteomes" id="UP000184233">
    <property type="component" value="Unassembled WGS sequence"/>
</dbReference>
<comment type="catalytic activity">
    <reaction evidence="13">
        <text>a lipid A disaccharide + ATP = a lipid IVA + ADP + H(+)</text>
        <dbReference type="Rhea" id="RHEA:67840"/>
        <dbReference type="ChEBI" id="CHEBI:15378"/>
        <dbReference type="ChEBI" id="CHEBI:30616"/>
        <dbReference type="ChEBI" id="CHEBI:176343"/>
        <dbReference type="ChEBI" id="CHEBI:176425"/>
        <dbReference type="ChEBI" id="CHEBI:456216"/>
        <dbReference type="EC" id="2.7.1.130"/>
    </reaction>
</comment>
<proteinExistence type="inferred from homology"/>
<evidence type="ECO:0000256" key="12">
    <source>
        <dbReference type="ARBA" id="ARBA00029757"/>
    </source>
</evidence>
<dbReference type="EMBL" id="MKVH01000025">
    <property type="protein sequence ID" value="OJX56271.1"/>
    <property type="molecule type" value="Genomic_DNA"/>
</dbReference>
<keyword evidence="10 13" id="KW-0067">ATP-binding</keyword>
<accession>A0A1M3KVH8</accession>
<dbReference type="Pfam" id="PF02606">
    <property type="entry name" value="LpxK"/>
    <property type="match status" value="1"/>
</dbReference>
<dbReference type="HAMAP" id="MF_00409">
    <property type="entry name" value="LpxK"/>
    <property type="match status" value="1"/>
</dbReference>
<evidence type="ECO:0000256" key="5">
    <source>
        <dbReference type="ARBA" id="ARBA00022516"/>
    </source>
</evidence>
<comment type="similarity">
    <text evidence="13">Belongs to the LpxK family.</text>
</comment>
<dbReference type="GO" id="GO:0005524">
    <property type="term" value="F:ATP binding"/>
    <property type="evidence" value="ECO:0007669"/>
    <property type="project" value="UniProtKB-UniRule"/>
</dbReference>
<dbReference type="PANTHER" id="PTHR42724">
    <property type="entry name" value="TETRAACYLDISACCHARIDE 4'-KINASE"/>
    <property type="match status" value="1"/>
</dbReference>
<dbReference type="GO" id="GO:0009029">
    <property type="term" value="F:lipid-A 4'-kinase activity"/>
    <property type="evidence" value="ECO:0007669"/>
    <property type="project" value="UniProtKB-UniRule"/>
</dbReference>
<dbReference type="UniPathway" id="UPA00359">
    <property type="reaction ID" value="UER00482"/>
</dbReference>
<evidence type="ECO:0000256" key="2">
    <source>
        <dbReference type="ARBA" id="ARBA00004870"/>
    </source>
</evidence>
<dbReference type="NCBIfam" id="TIGR00682">
    <property type="entry name" value="lpxK"/>
    <property type="match status" value="1"/>
</dbReference>
<evidence type="ECO:0000256" key="10">
    <source>
        <dbReference type="ARBA" id="ARBA00022840"/>
    </source>
</evidence>
<evidence type="ECO:0000256" key="3">
    <source>
        <dbReference type="ARBA" id="ARBA00012071"/>
    </source>
</evidence>
<keyword evidence="6 13" id="KW-0441">Lipid A biosynthesis</keyword>
<keyword evidence="11 13" id="KW-0443">Lipid metabolism</keyword>
<keyword evidence="9 13" id="KW-0418">Kinase</keyword>
<dbReference type="InterPro" id="IPR003758">
    <property type="entry name" value="LpxK"/>
</dbReference>
<dbReference type="InterPro" id="IPR027417">
    <property type="entry name" value="P-loop_NTPase"/>
</dbReference>
<evidence type="ECO:0000313" key="15">
    <source>
        <dbReference type="Proteomes" id="UP000184233"/>
    </source>
</evidence>
<reference evidence="14 15" key="1">
    <citation type="submission" date="2016-09" db="EMBL/GenBank/DDBJ databases">
        <title>Genome-resolved meta-omics ties microbial dynamics to process performance in biotechnology for thiocyanate degradation.</title>
        <authorList>
            <person name="Kantor R.S."/>
            <person name="Huddy R.J."/>
            <person name="Iyer R."/>
            <person name="Thomas B.C."/>
            <person name="Brown C.T."/>
            <person name="Anantharaman K."/>
            <person name="Tringe S."/>
            <person name="Hettich R.L."/>
            <person name="Harrison S.T."/>
            <person name="Banfield J.F."/>
        </authorList>
    </citation>
    <scope>NUCLEOTIDE SEQUENCE [LARGE SCALE GENOMIC DNA]</scope>
    <source>
        <strain evidence="14">59-99</strain>
    </source>
</reference>
<evidence type="ECO:0000256" key="9">
    <source>
        <dbReference type="ARBA" id="ARBA00022777"/>
    </source>
</evidence>
<comment type="caution">
    <text evidence="13">Lacks conserved residue(s) required for the propagation of feature annotation.</text>
</comment>
<dbReference type="GO" id="GO:0005886">
    <property type="term" value="C:plasma membrane"/>
    <property type="evidence" value="ECO:0007669"/>
    <property type="project" value="TreeGrafter"/>
</dbReference>
<dbReference type="GO" id="GO:0009245">
    <property type="term" value="P:lipid A biosynthetic process"/>
    <property type="evidence" value="ECO:0007669"/>
    <property type="project" value="UniProtKB-UniRule"/>
</dbReference>
<sequence>MSAIYGAIVAHRNARYDDGRSPAVRCTVPVISVGNLSVGGTGKSPVVQMIVRLLQRHGYRPAVVMRGYRRRSKGLVVVHDGASIVATVAAAGDEAFMHARTLDVPVVVCEYKVDAAVHAAGMLPCDVIVVDDGFQHRALYRDVDVVLIDERTIHQPQLLPQGRLREPLTSLRRASIVLLMSPTLMRHDVASYVSDDVLVTHVVIEPTTSLLTEGSTSGSIADMIPRGERVVMVSGIANPERFRATVAQLGIDVATILEYGDHHDYTKRDAMSVIRAAQAAGTTTVITTEKDAVKLDAYRTSFDTEGIHFLSIGITARSLDPLDDAIMERIVP</sequence>
<evidence type="ECO:0000313" key="14">
    <source>
        <dbReference type="EMBL" id="OJX56271.1"/>
    </source>
</evidence>
<dbReference type="SUPFAM" id="SSF52540">
    <property type="entry name" value="P-loop containing nucleoside triphosphate hydrolases"/>
    <property type="match status" value="1"/>
</dbReference>
<comment type="function">
    <text evidence="1 13">Transfers the gamma-phosphate of ATP to the 4'-position of a tetraacyldisaccharide 1-phosphate intermediate (termed DS-1-P) to form tetraacyldisaccharide 1,4'-bis-phosphate (lipid IVA).</text>
</comment>
<organism evidence="14 15">
    <name type="scientific">Candidatus Kapaibacterium thiocyanatum</name>
    <dbReference type="NCBI Taxonomy" id="1895771"/>
    <lineage>
        <taxon>Bacteria</taxon>
        <taxon>Pseudomonadati</taxon>
        <taxon>Candidatus Kapaibacteriota</taxon>
        <taxon>Candidatus Kapaibacteriia</taxon>
        <taxon>Candidatus Kapaibacteriales</taxon>
        <taxon>Candidatus Kapaibacteriaceae</taxon>
        <taxon>Candidatus Kapaibacterium</taxon>
    </lineage>
</organism>
<keyword evidence="5 13" id="KW-0444">Lipid biosynthesis</keyword>
<evidence type="ECO:0000256" key="13">
    <source>
        <dbReference type="HAMAP-Rule" id="MF_00409"/>
    </source>
</evidence>
<comment type="pathway">
    <text evidence="2 13">Glycolipid biosynthesis; lipid IV(A) biosynthesis; lipid IV(A) from (3R)-3-hydroxytetradecanoyl-[acyl-carrier-protein] and UDP-N-acetyl-alpha-D-glucosamine: step 6/6.</text>
</comment>
<evidence type="ECO:0000256" key="1">
    <source>
        <dbReference type="ARBA" id="ARBA00002274"/>
    </source>
</evidence>
<evidence type="ECO:0000256" key="7">
    <source>
        <dbReference type="ARBA" id="ARBA00022679"/>
    </source>
</evidence>
<name>A0A1M3KVH8_9BACT</name>
<evidence type="ECO:0000256" key="8">
    <source>
        <dbReference type="ARBA" id="ARBA00022741"/>
    </source>
</evidence>
<evidence type="ECO:0000256" key="6">
    <source>
        <dbReference type="ARBA" id="ARBA00022556"/>
    </source>
</evidence>
<dbReference type="AlphaFoldDB" id="A0A1M3KVH8"/>